<dbReference type="AlphaFoldDB" id="A0A8K1NE89"/>
<protein>
    <submittedName>
        <fullName evidence="2">Odorant binding protein 4</fullName>
    </submittedName>
</protein>
<name>A0A8K1NE89_9HYME</name>
<dbReference type="GO" id="GO:0005549">
    <property type="term" value="F:odorant binding"/>
    <property type="evidence" value="ECO:0007669"/>
    <property type="project" value="InterPro"/>
</dbReference>
<accession>A0A8K1NE89</accession>
<reference evidence="2" key="1">
    <citation type="submission" date="2020-07" db="EMBL/GenBank/DDBJ databases">
        <authorList>
            <person name="Zhong Y.Z."/>
        </authorList>
    </citation>
    <scope>NUCLEOTIDE SEQUENCE</scope>
</reference>
<sequence>MKAIHIAFIVIVAFASNAYGQQKVAALIEKVAKNCMKKTGVNRDQIIECTMTPTDEWDSNPDCTPAAQCFFGCPFSMLLDSKKCFDCDKGIKMIQTFMKGPDLEEMGACLTKGMKQCCPGLQKVDCCKNHYDLIACMYPICGEIIAKHLTGVAK</sequence>
<dbReference type="Gene3D" id="1.10.238.20">
    <property type="entry name" value="Pheromone/general odorant binding protein domain"/>
    <property type="match status" value="1"/>
</dbReference>
<organism evidence="2">
    <name type="scientific">Trissolcus japonicus</name>
    <dbReference type="NCBI Taxonomy" id="1388796"/>
    <lineage>
        <taxon>Eukaryota</taxon>
        <taxon>Metazoa</taxon>
        <taxon>Ecdysozoa</taxon>
        <taxon>Arthropoda</taxon>
        <taxon>Hexapoda</taxon>
        <taxon>Insecta</taxon>
        <taxon>Pterygota</taxon>
        <taxon>Neoptera</taxon>
        <taxon>Endopterygota</taxon>
        <taxon>Hymenoptera</taxon>
        <taxon>Apocrita</taxon>
        <taxon>Proctotrupomorpha</taxon>
        <taxon>Platygastroidea</taxon>
        <taxon>Scelionidae</taxon>
        <taxon>Telenominae</taxon>
        <taxon>Trissolcus</taxon>
    </lineage>
</organism>
<feature type="signal peptide" evidence="1">
    <location>
        <begin position="1"/>
        <end position="20"/>
    </location>
</feature>
<evidence type="ECO:0000313" key="2">
    <source>
        <dbReference type="EMBL" id="UCU84645.1"/>
    </source>
</evidence>
<dbReference type="EMBL" id="MT813040">
    <property type="protein sequence ID" value="UCU84645.1"/>
    <property type="molecule type" value="mRNA"/>
</dbReference>
<evidence type="ECO:0000256" key="1">
    <source>
        <dbReference type="SAM" id="SignalP"/>
    </source>
</evidence>
<proteinExistence type="evidence at transcript level"/>
<feature type="chain" id="PRO_5035430437" evidence="1">
    <location>
        <begin position="21"/>
        <end position="154"/>
    </location>
</feature>
<dbReference type="InterPro" id="IPR036728">
    <property type="entry name" value="PBP_GOBP_sf"/>
</dbReference>
<keyword evidence="1" id="KW-0732">Signal</keyword>